<evidence type="ECO:0000259" key="1">
    <source>
        <dbReference type="PROSITE" id="PS50943"/>
    </source>
</evidence>
<dbReference type="SUPFAM" id="SSF47413">
    <property type="entry name" value="lambda repressor-like DNA-binding domains"/>
    <property type="match status" value="1"/>
</dbReference>
<dbReference type="Pfam" id="PF01381">
    <property type="entry name" value="HTH_3"/>
    <property type="match status" value="1"/>
</dbReference>
<dbReference type="PROSITE" id="PS50943">
    <property type="entry name" value="HTH_CROC1"/>
    <property type="match status" value="1"/>
</dbReference>
<evidence type="ECO:0000313" key="3">
    <source>
        <dbReference type="Proteomes" id="UP001284537"/>
    </source>
</evidence>
<dbReference type="Proteomes" id="UP001284537">
    <property type="component" value="Unassembled WGS sequence"/>
</dbReference>
<comment type="caution">
    <text evidence="2">The sequence shown here is derived from an EMBL/GenBank/DDBJ whole genome shotgun (WGS) entry which is preliminary data.</text>
</comment>
<evidence type="ECO:0000313" key="2">
    <source>
        <dbReference type="EMBL" id="MDX8126498.1"/>
    </source>
</evidence>
<dbReference type="RefSeq" id="WP_319960668.1">
    <property type="nucleotide sequence ID" value="NZ_JAXARY010000002.1"/>
</dbReference>
<gene>
    <name evidence="2" type="ORF">QLH52_04345</name>
</gene>
<name>A0ABU4UAR1_9GAMM</name>
<dbReference type="EMBL" id="JAXARY010000002">
    <property type="protein sequence ID" value="MDX8126498.1"/>
    <property type="molecule type" value="Genomic_DNA"/>
</dbReference>
<dbReference type="CDD" id="cd00093">
    <property type="entry name" value="HTH_XRE"/>
    <property type="match status" value="1"/>
</dbReference>
<protein>
    <submittedName>
        <fullName evidence="2">Helix-turn-helix transcriptional regulator</fullName>
    </submittedName>
</protein>
<dbReference type="SMART" id="SM00530">
    <property type="entry name" value="HTH_XRE"/>
    <property type="match status" value="1"/>
</dbReference>
<reference evidence="2 3" key="1">
    <citation type="submission" date="2023-11" db="EMBL/GenBank/DDBJ databases">
        <authorList>
            <person name="Ouyang M.-Y."/>
        </authorList>
    </citation>
    <scope>NUCLEOTIDE SEQUENCE [LARGE SCALE GENOMIC DNA]</scope>
    <source>
        <strain evidence="2 3">OY6</strain>
    </source>
</reference>
<organism evidence="2 3">
    <name type="scientific">Methylomonas defluvii</name>
    <dbReference type="NCBI Taxonomy" id="3045149"/>
    <lineage>
        <taxon>Bacteria</taxon>
        <taxon>Pseudomonadati</taxon>
        <taxon>Pseudomonadota</taxon>
        <taxon>Gammaproteobacteria</taxon>
        <taxon>Methylococcales</taxon>
        <taxon>Methylococcaceae</taxon>
        <taxon>Methylomonas</taxon>
    </lineage>
</organism>
<sequence>MSAHTNIQIINGLDGNPAFVVIPYADYLKEHSVDNATIPNEVVGAVIKQDITPIKAWREYLHLSTAELATRLGVSEAEYIDIENQEKPHKQLLKKMAAALNIKIDQLNF</sequence>
<dbReference type="InterPro" id="IPR001387">
    <property type="entry name" value="Cro/C1-type_HTH"/>
</dbReference>
<accession>A0ABU4UAR1</accession>
<keyword evidence="3" id="KW-1185">Reference proteome</keyword>
<dbReference type="Gene3D" id="1.10.260.40">
    <property type="entry name" value="lambda repressor-like DNA-binding domains"/>
    <property type="match status" value="1"/>
</dbReference>
<dbReference type="InterPro" id="IPR010982">
    <property type="entry name" value="Lambda_DNA-bd_dom_sf"/>
</dbReference>
<feature type="domain" description="HTH cro/C1-type" evidence="1">
    <location>
        <begin position="54"/>
        <end position="107"/>
    </location>
</feature>
<proteinExistence type="predicted"/>